<feature type="compositionally biased region" description="Low complexity" evidence="1">
    <location>
        <begin position="61"/>
        <end position="72"/>
    </location>
</feature>
<evidence type="ECO:0000313" key="3">
    <source>
        <dbReference type="Proteomes" id="UP000007322"/>
    </source>
</evidence>
<dbReference type="OMA" id="ENQPHDP"/>
<dbReference type="InParanoid" id="G2QC45"/>
<proteinExistence type="predicted"/>
<feature type="region of interest" description="Disordered" evidence="1">
    <location>
        <begin position="1"/>
        <end position="279"/>
    </location>
</feature>
<feature type="compositionally biased region" description="Basic and acidic residues" evidence="1">
    <location>
        <begin position="238"/>
        <end position="249"/>
    </location>
</feature>
<dbReference type="GeneID" id="11507945"/>
<name>G2QC45_THET4</name>
<dbReference type="RefSeq" id="XP_003663319.1">
    <property type="nucleotide sequence ID" value="XM_003663271.1"/>
</dbReference>
<dbReference type="EMBL" id="CP003004">
    <property type="protein sequence ID" value="AEO58074.1"/>
    <property type="molecule type" value="Genomic_DNA"/>
</dbReference>
<organism evidence="2 3">
    <name type="scientific">Thermothelomyces thermophilus (strain ATCC 42464 / BCRC 31852 / DSM 1799)</name>
    <name type="common">Sporotrichum thermophile</name>
    <dbReference type="NCBI Taxonomy" id="573729"/>
    <lineage>
        <taxon>Eukaryota</taxon>
        <taxon>Fungi</taxon>
        <taxon>Dikarya</taxon>
        <taxon>Ascomycota</taxon>
        <taxon>Pezizomycotina</taxon>
        <taxon>Sordariomycetes</taxon>
        <taxon>Sordariomycetidae</taxon>
        <taxon>Sordariales</taxon>
        <taxon>Chaetomiaceae</taxon>
        <taxon>Thermothelomyces</taxon>
    </lineage>
</organism>
<evidence type="ECO:0000256" key="1">
    <source>
        <dbReference type="SAM" id="MobiDB-lite"/>
    </source>
</evidence>
<sequence length="279" mass="28649">METISKAASAASKAIRGENRAHGEEPVSGKMGNVAAGEPYDAGNMDPKDAAGASTPSQQEGAATAARTTGTTVPEPMTKPEPEAATKPRFVDERPTTTTTTTTTEDPAAPAKSAPSAHGVRGDSTKAQSDTRPPDASASSTAAAGDEPPSQSRRSTGDATMVSPKTLERDNDNNDNNNENREEEGAGRAVNLQGPGPRPLEQVAREHGGDAGAVAASEPAGGHQRRDSGKGLGAEDEGAARGKGEDEYFRSSGLAADGGDFDASRRGAGREADREYFFL</sequence>
<dbReference type="VEuPathDB" id="FungiDB:MYCTH_2305109"/>
<feature type="compositionally biased region" description="Polar residues" evidence="1">
    <location>
        <begin position="149"/>
        <end position="158"/>
    </location>
</feature>
<dbReference type="KEGG" id="mtm:MYCTH_2305109"/>
<protein>
    <submittedName>
        <fullName evidence="2">Uncharacterized protein</fullName>
    </submittedName>
</protein>
<dbReference type="AlphaFoldDB" id="G2QC45"/>
<dbReference type="STRING" id="573729.G2QC45"/>
<feature type="compositionally biased region" description="Basic and acidic residues" evidence="1">
    <location>
        <begin position="166"/>
        <end position="186"/>
    </location>
</feature>
<gene>
    <name evidence="2" type="ORF">MYCTH_2305109</name>
</gene>
<feature type="compositionally biased region" description="Low complexity" evidence="1">
    <location>
        <begin position="96"/>
        <end position="117"/>
    </location>
</feature>
<dbReference type="HOGENOM" id="CLU_056606_0_0_1"/>
<feature type="compositionally biased region" description="Basic and acidic residues" evidence="1">
    <location>
        <begin position="78"/>
        <end position="95"/>
    </location>
</feature>
<feature type="compositionally biased region" description="Low complexity" evidence="1">
    <location>
        <begin position="1"/>
        <end position="14"/>
    </location>
</feature>
<feature type="compositionally biased region" description="Basic and acidic residues" evidence="1">
    <location>
        <begin position="15"/>
        <end position="27"/>
    </location>
</feature>
<keyword evidence="3" id="KW-1185">Reference proteome</keyword>
<dbReference type="eggNOG" id="ENOG502SCA5">
    <property type="taxonomic scope" value="Eukaryota"/>
</dbReference>
<dbReference type="Proteomes" id="UP000007322">
    <property type="component" value="Chromosome 3"/>
</dbReference>
<dbReference type="OrthoDB" id="5388207at2759"/>
<accession>G2QC45</accession>
<evidence type="ECO:0000313" key="2">
    <source>
        <dbReference type="EMBL" id="AEO58074.1"/>
    </source>
</evidence>
<feature type="compositionally biased region" description="Basic and acidic residues" evidence="1">
    <location>
        <begin position="262"/>
        <end position="279"/>
    </location>
</feature>
<reference evidence="2 3" key="1">
    <citation type="journal article" date="2011" name="Nat. Biotechnol.">
        <title>Comparative genomic analysis of the thermophilic biomass-degrading fungi Myceliophthora thermophila and Thielavia terrestris.</title>
        <authorList>
            <person name="Berka R.M."/>
            <person name="Grigoriev I.V."/>
            <person name="Otillar R."/>
            <person name="Salamov A."/>
            <person name="Grimwood J."/>
            <person name="Reid I."/>
            <person name="Ishmael N."/>
            <person name="John T."/>
            <person name="Darmond C."/>
            <person name="Moisan M.-C."/>
            <person name="Henrissat B."/>
            <person name="Coutinho P.M."/>
            <person name="Lombard V."/>
            <person name="Natvig D.O."/>
            <person name="Lindquist E."/>
            <person name="Schmutz J."/>
            <person name="Lucas S."/>
            <person name="Harris P."/>
            <person name="Powlowski J."/>
            <person name="Bellemare A."/>
            <person name="Taylor D."/>
            <person name="Butler G."/>
            <person name="de Vries R.P."/>
            <person name="Allijn I.E."/>
            <person name="van den Brink J."/>
            <person name="Ushinsky S."/>
            <person name="Storms R."/>
            <person name="Powell A.J."/>
            <person name="Paulsen I.T."/>
            <person name="Elbourne L.D.H."/>
            <person name="Baker S.E."/>
            <person name="Magnuson J."/>
            <person name="LaBoissiere S."/>
            <person name="Clutterbuck A.J."/>
            <person name="Martinez D."/>
            <person name="Wogulis M."/>
            <person name="de Leon A.L."/>
            <person name="Rey M.W."/>
            <person name="Tsang A."/>
        </authorList>
    </citation>
    <scope>NUCLEOTIDE SEQUENCE [LARGE SCALE GENOMIC DNA]</scope>
    <source>
        <strain evidence="3">ATCC 42464 / BCRC 31852 / DSM 1799</strain>
    </source>
</reference>